<accession>A0A835GMK2</accession>
<dbReference type="Pfam" id="PF13873">
    <property type="entry name" value="Myb_DNA-bind_5"/>
    <property type="match status" value="2"/>
</dbReference>
<name>A0A835GMK2_SPOEX</name>
<keyword evidence="9" id="KW-1185">Reference proteome</keyword>
<feature type="region of interest" description="Disordered" evidence="6">
    <location>
        <begin position="109"/>
        <end position="154"/>
    </location>
</feature>
<evidence type="ECO:0000256" key="2">
    <source>
        <dbReference type="ARBA" id="ARBA00016807"/>
    </source>
</evidence>
<evidence type="ECO:0000256" key="3">
    <source>
        <dbReference type="ARBA" id="ARBA00023015"/>
    </source>
</evidence>
<dbReference type="Proteomes" id="UP000648187">
    <property type="component" value="Unassembled WGS sequence"/>
</dbReference>
<dbReference type="EMBL" id="JACKWZ010000048">
    <property type="protein sequence ID" value="KAF9418959.1"/>
    <property type="molecule type" value="Genomic_DNA"/>
</dbReference>
<feature type="non-terminal residue" evidence="8">
    <location>
        <position position="1"/>
    </location>
</feature>
<evidence type="ECO:0000313" key="8">
    <source>
        <dbReference type="EMBL" id="KAF9418959.1"/>
    </source>
</evidence>
<dbReference type="AlphaFoldDB" id="A0A835GMK2"/>
<evidence type="ECO:0000256" key="4">
    <source>
        <dbReference type="ARBA" id="ARBA00023163"/>
    </source>
</evidence>
<comment type="function">
    <text evidence="5">Involved in transvection phenomena (= synapsis-dependent gene expression), where the synaptic pairing of chromosomes carrying genes with which zeste interacts influences the expression of these genes. Zeste binds to DNA and stimulates transcription from a nearby promoter.</text>
</comment>
<sequence>RHRSPTFSREEVKALFNIVDKYKTIIFNKSTTSAACRAREVAWMKIAKTFNRQGISHVRSADCLKIKWDNMKKRARMAMSKNLMDLSHNEFDETTSQMVAMMCEVENNTGNVEDPVESSEDLNVSENENHKESNDRPWNGNEDKDSNDSSTDGANERFVSRSINFSPDECNLLLQCVRQEKNIVFSKTNTASFNKMKNRAWERFSNMRKMVKSSNIKNYFKEFAKKSHSLEDSGSKIKSEPLFECRSSMDADNDSDLDDQMDADNKSSNSDVNTTLDPLSTVLNTDIGLNSISEFENKEILKRKRIENLIQADAAERESKARETALKLRAARLEAIAAEMKFPSAHPALSYTAEETRAQHYLHQYHTS</sequence>
<evidence type="ECO:0000256" key="5">
    <source>
        <dbReference type="ARBA" id="ARBA00025466"/>
    </source>
</evidence>
<feature type="compositionally biased region" description="Acidic residues" evidence="6">
    <location>
        <begin position="251"/>
        <end position="262"/>
    </location>
</feature>
<keyword evidence="3" id="KW-0805">Transcription regulation</keyword>
<dbReference type="PANTHER" id="PTHR21411:SF0">
    <property type="entry name" value="REGULATORY PROTEIN ZESTE"/>
    <property type="match status" value="1"/>
</dbReference>
<proteinExistence type="predicted"/>
<evidence type="ECO:0000259" key="7">
    <source>
        <dbReference type="Pfam" id="PF13873"/>
    </source>
</evidence>
<gene>
    <name evidence="8" type="ORF">HW555_004286</name>
</gene>
<keyword evidence="4" id="KW-0804">Transcription</keyword>
<evidence type="ECO:0000256" key="1">
    <source>
        <dbReference type="ARBA" id="ARBA00011764"/>
    </source>
</evidence>
<feature type="domain" description="Myb/SANT-like DNA-binding" evidence="7">
    <location>
        <begin position="161"/>
        <end position="204"/>
    </location>
</feature>
<protein>
    <recommendedName>
        <fullName evidence="2">Regulatory protein zeste</fullName>
    </recommendedName>
</protein>
<comment type="caution">
    <text evidence="8">The sequence shown here is derived from an EMBL/GenBank/DDBJ whole genome shotgun (WGS) entry which is preliminary data.</text>
</comment>
<feature type="domain" description="Myb/SANT-like DNA-binding" evidence="7">
    <location>
        <begin position="3"/>
        <end position="80"/>
    </location>
</feature>
<evidence type="ECO:0000256" key="6">
    <source>
        <dbReference type="SAM" id="MobiDB-lite"/>
    </source>
</evidence>
<dbReference type="PANTHER" id="PTHR21411">
    <property type="entry name" value="APONTIC"/>
    <property type="match status" value="1"/>
</dbReference>
<comment type="subunit">
    <text evidence="1">Self-associates forming complexes of several hundred monomers.</text>
</comment>
<evidence type="ECO:0000313" key="9">
    <source>
        <dbReference type="Proteomes" id="UP000648187"/>
    </source>
</evidence>
<dbReference type="InterPro" id="IPR028002">
    <property type="entry name" value="Myb_DNA-bind_5"/>
</dbReference>
<feature type="region of interest" description="Disordered" evidence="6">
    <location>
        <begin position="241"/>
        <end position="273"/>
    </location>
</feature>
<feature type="compositionally biased region" description="Basic and acidic residues" evidence="6">
    <location>
        <begin position="127"/>
        <end position="147"/>
    </location>
</feature>
<reference evidence="8" key="1">
    <citation type="submission" date="2020-08" db="EMBL/GenBank/DDBJ databases">
        <title>Spodoptera exigua strain:BAW_Kor-Di-RS1 Genome sequencing and assembly.</title>
        <authorList>
            <person name="Kim J."/>
            <person name="Nam H.Y."/>
            <person name="Kwon M."/>
            <person name="Choi J.H."/>
            <person name="Cho S.R."/>
            <person name="Kim G.-H."/>
        </authorList>
    </citation>
    <scope>NUCLEOTIDE SEQUENCE</scope>
    <source>
        <strain evidence="8">BAW_Kor-Di-RS1</strain>
        <tissue evidence="8">Whole-body</tissue>
    </source>
</reference>
<organism evidence="8 9">
    <name type="scientific">Spodoptera exigua</name>
    <name type="common">Beet armyworm</name>
    <name type="synonym">Noctua fulgens</name>
    <dbReference type="NCBI Taxonomy" id="7107"/>
    <lineage>
        <taxon>Eukaryota</taxon>
        <taxon>Metazoa</taxon>
        <taxon>Ecdysozoa</taxon>
        <taxon>Arthropoda</taxon>
        <taxon>Hexapoda</taxon>
        <taxon>Insecta</taxon>
        <taxon>Pterygota</taxon>
        <taxon>Neoptera</taxon>
        <taxon>Endopterygota</taxon>
        <taxon>Lepidoptera</taxon>
        <taxon>Glossata</taxon>
        <taxon>Ditrysia</taxon>
        <taxon>Noctuoidea</taxon>
        <taxon>Noctuidae</taxon>
        <taxon>Amphipyrinae</taxon>
        <taxon>Spodoptera</taxon>
    </lineage>
</organism>